<feature type="signal peptide" evidence="1">
    <location>
        <begin position="1"/>
        <end position="19"/>
    </location>
</feature>
<keyword evidence="5" id="KW-1185">Reference proteome</keyword>
<dbReference type="EMBL" id="JACIFF010000010">
    <property type="protein sequence ID" value="MBB4080924.1"/>
    <property type="molecule type" value="Genomic_DNA"/>
</dbReference>
<dbReference type="GO" id="GO:0051213">
    <property type="term" value="F:dioxygenase activity"/>
    <property type="evidence" value="ECO:0007669"/>
    <property type="project" value="UniProtKB-KW"/>
</dbReference>
<feature type="chain" id="PRO_5032921571" evidence="1">
    <location>
        <begin position="20"/>
        <end position="376"/>
    </location>
</feature>
<dbReference type="PANTHER" id="PTHR43698">
    <property type="entry name" value="RIBD C-TERMINAL DOMAIN CONTAINING PROTEIN"/>
    <property type="match status" value="1"/>
</dbReference>
<feature type="domain" description="Carboxymuconolactone decarboxylase-like" evidence="2">
    <location>
        <begin position="293"/>
        <end position="370"/>
    </location>
</feature>
<accession>A0A840E5K2</accession>
<dbReference type="AlphaFoldDB" id="A0A840E5K2"/>
<dbReference type="Proteomes" id="UP000576209">
    <property type="component" value="Unassembled WGS sequence"/>
</dbReference>
<dbReference type="SUPFAM" id="SSF51182">
    <property type="entry name" value="RmlC-like cupins"/>
    <property type="match status" value="1"/>
</dbReference>
<dbReference type="PANTHER" id="PTHR43698:SF1">
    <property type="entry name" value="BLL4564 PROTEIN"/>
    <property type="match status" value="1"/>
</dbReference>
<evidence type="ECO:0000259" key="2">
    <source>
        <dbReference type="Pfam" id="PF02627"/>
    </source>
</evidence>
<evidence type="ECO:0000259" key="3">
    <source>
        <dbReference type="Pfam" id="PF07883"/>
    </source>
</evidence>
<dbReference type="GO" id="GO:0051920">
    <property type="term" value="F:peroxiredoxin activity"/>
    <property type="evidence" value="ECO:0007669"/>
    <property type="project" value="InterPro"/>
</dbReference>
<dbReference type="RefSeq" id="WP_183497148.1">
    <property type="nucleotide sequence ID" value="NZ_JACIFF010000010.1"/>
</dbReference>
<proteinExistence type="predicted"/>
<dbReference type="CDD" id="cd02233">
    <property type="entry name" value="cupin_HNL-like"/>
    <property type="match status" value="1"/>
</dbReference>
<keyword evidence="1" id="KW-0732">Signal</keyword>
<dbReference type="InterPro" id="IPR014710">
    <property type="entry name" value="RmlC-like_jellyroll"/>
</dbReference>
<dbReference type="Gene3D" id="2.60.120.10">
    <property type="entry name" value="Jelly Rolls"/>
    <property type="match status" value="1"/>
</dbReference>
<comment type="caution">
    <text evidence="4">The sequence shown here is derived from an EMBL/GenBank/DDBJ whole genome shotgun (WGS) entry which is preliminary data.</text>
</comment>
<name>A0A840E5K2_9BACT</name>
<dbReference type="InterPro" id="IPR003779">
    <property type="entry name" value="CMD-like"/>
</dbReference>
<feature type="domain" description="Cupin type-2" evidence="3">
    <location>
        <begin position="65"/>
        <end position="122"/>
    </location>
</feature>
<evidence type="ECO:0000256" key="1">
    <source>
        <dbReference type="SAM" id="SignalP"/>
    </source>
</evidence>
<dbReference type="Pfam" id="PF02627">
    <property type="entry name" value="CMD"/>
    <property type="match status" value="2"/>
</dbReference>
<sequence length="376" mass="41488">MLKFLLTLSFITCCACLRAQVPSDTVDSVFPLGQRISGGNFTGTAWVERLLTVEDGDRPVAVGNVTFEPKSRSNWHSHPAGQSLLVLDGVGYYQQRGEAVRVLRKGQTVQCPPNIDHWHGAANDHWFVQLAMTKEHPDGRVIWGAPVTDEEYRLGIPVEREELSEAQAIETRYRHIATIASLTAIGDLERLQSALGDALDAGMTVNECKEVLIHLYAYTGFPRSIQGIRTLMAAVENREQWGITDEVGREASNIDTTMPKYDRGKAVLEELIGRSLEGRSDYGDFAPAIDVFLKEHLFADIFERDVLTYQEREIVTISALASLAGVEPMLRGHLGIAMNLSITESQLRKVLRAVSASVGSEAGVRAERVLDGVSEQ</sequence>
<protein>
    <submittedName>
        <fullName evidence="4">Quercetin dioxygenase-like cupin family protein</fullName>
    </submittedName>
</protein>
<evidence type="ECO:0000313" key="4">
    <source>
        <dbReference type="EMBL" id="MBB4080924.1"/>
    </source>
</evidence>
<dbReference type="InterPro" id="IPR029032">
    <property type="entry name" value="AhpD-like"/>
</dbReference>
<dbReference type="InterPro" id="IPR013096">
    <property type="entry name" value="Cupin_2"/>
</dbReference>
<keyword evidence="4" id="KW-0560">Oxidoreductase</keyword>
<dbReference type="Gene3D" id="1.20.1290.10">
    <property type="entry name" value="AhpD-like"/>
    <property type="match status" value="1"/>
</dbReference>
<feature type="domain" description="Carboxymuconolactone decarboxylase-like" evidence="2">
    <location>
        <begin position="166"/>
        <end position="226"/>
    </location>
</feature>
<reference evidence="4 5" key="1">
    <citation type="submission" date="2020-08" db="EMBL/GenBank/DDBJ databases">
        <title>Genomic Encyclopedia of Type Strains, Phase IV (KMG-IV): sequencing the most valuable type-strain genomes for metagenomic binning, comparative biology and taxonomic classification.</title>
        <authorList>
            <person name="Goeker M."/>
        </authorList>
    </citation>
    <scope>NUCLEOTIDE SEQUENCE [LARGE SCALE GENOMIC DNA]</scope>
    <source>
        <strain evidence="4 5">DSM 105137</strain>
    </source>
</reference>
<evidence type="ECO:0000313" key="5">
    <source>
        <dbReference type="Proteomes" id="UP000576209"/>
    </source>
</evidence>
<dbReference type="Pfam" id="PF07883">
    <property type="entry name" value="Cupin_2"/>
    <property type="match status" value="1"/>
</dbReference>
<gene>
    <name evidence="4" type="ORF">GGR28_003563</name>
</gene>
<dbReference type="SUPFAM" id="SSF69118">
    <property type="entry name" value="AhpD-like"/>
    <property type="match status" value="1"/>
</dbReference>
<dbReference type="InterPro" id="IPR047263">
    <property type="entry name" value="HNL-like_cupin"/>
</dbReference>
<keyword evidence="4" id="KW-0223">Dioxygenase</keyword>
<dbReference type="InterPro" id="IPR011051">
    <property type="entry name" value="RmlC_Cupin_sf"/>
</dbReference>
<organism evidence="4 5">
    <name type="scientific">Neolewinella aquimaris</name>
    <dbReference type="NCBI Taxonomy" id="1835722"/>
    <lineage>
        <taxon>Bacteria</taxon>
        <taxon>Pseudomonadati</taxon>
        <taxon>Bacteroidota</taxon>
        <taxon>Saprospiria</taxon>
        <taxon>Saprospirales</taxon>
        <taxon>Lewinellaceae</taxon>
        <taxon>Neolewinella</taxon>
    </lineage>
</organism>